<protein>
    <submittedName>
        <fullName evidence="4">NB-ARC domain-containing protein</fullName>
    </submittedName>
</protein>
<name>A0ABU7RSS7_9ACTN</name>
<comment type="caution">
    <text evidence="4">The sequence shown here is derived from an EMBL/GenBank/DDBJ whole genome shotgun (WGS) entry which is preliminary data.</text>
</comment>
<reference evidence="4 5" key="1">
    <citation type="submission" date="2024-01" db="EMBL/GenBank/DDBJ databases">
        <title>Genome insights into Plantactinospora sonchi sp. nov.</title>
        <authorList>
            <person name="Wang L."/>
        </authorList>
    </citation>
    <scope>NUCLEOTIDE SEQUENCE [LARGE SCALE GENOMIC DNA]</scope>
    <source>
        <strain evidence="4 5">NEAU-QY2</strain>
    </source>
</reference>
<dbReference type="Gene3D" id="1.25.40.10">
    <property type="entry name" value="Tetratricopeptide repeat domain"/>
    <property type="match status" value="2"/>
</dbReference>
<dbReference type="SUPFAM" id="SSF52540">
    <property type="entry name" value="P-loop containing nucleoside triphosphate hydrolases"/>
    <property type="match status" value="1"/>
</dbReference>
<dbReference type="InterPro" id="IPR002182">
    <property type="entry name" value="NB-ARC"/>
</dbReference>
<dbReference type="Pfam" id="PF25872">
    <property type="entry name" value="HTH_77"/>
    <property type="match status" value="1"/>
</dbReference>
<proteinExistence type="predicted"/>
<dbReference type="PANTHER" id="PTHR47691">
    <property type="entry name" value="REGULATOR-RELATED"/>
    <property type="match status" value="1"/>
</dbReference>
<sequence length="968" mass="102602">MSQVGISPPRPDGITTALEFVAGLRRLRLWSGLTYRQIAARAHALGSTLPASTFASVLGRSSLPRREVVAIFGQVCGLDESSVGRWVQVRDAVAGGLLDVPPGREGRTHLPVGHGPTTQGPAVSGPTAPGSAENRSAQNRSADDRSVGNGPAAETPGPTRPTGSGPDGPTEPALHGATGPGSTAPVGPGDDWVVPAMLPPDIPDFTGRLSPVSALRELLTDSDSGQRTALTVGAISGMGGAGKTTLAVHVGQQVRNEFPDGQLYVNLRGAEAAPLDPAEVLARFLRAVGVPGRAVPADPVERTELYRTRLAGRRVLVLLDNAASVEQVRPLLPGTASCAVLVTSRTPLTSLPSGLRVDLAVLTDDEAVAMLARIIGPGRVAGEPAQATGIARLCGHLPLAVRIAGGRLAGRPGWPIARLAALLGDERRRLDRLATGDLAVRASIGLSYHGLDEQSRRLFRRLSLFDAPDFPSWMAALLVGCSVDEVTDQLEALVDAQLLTIAGPDPAGQLRYRFHDLVRLFGRREAETHRLTDRPGDVLLRGLGGWLAVAEEMASGVPGPCYAPIHGALPRPGVDWSELYALRADPTRWFEAERAVLLALIRQACRLDLDEAAFGLAGCLEKYFDVRGMYADWAATNTEVMTLCRERGNLLGEAVMLRGLIDVSTWAMEGQDGAAATAVLHREASRLLEMFTRLGHRAGMSDASVLHAWARAAMGDQVGAVESARLALRWAEDSAHPGGQVRAHLALAMAHAERRDFGTGVRHLSGALRQARALGNPRCEATVLQFVGIGQRELGEYQASQQALDRSLAICRTHRDTYTEALTLLALARLYLVRGDRRARSAAEASLAIGRRHSMRHHVAEALGLRGEIELVEGRPARAVAHLEESVAIWRTRGWLSFQAAALTNLGRAHLGTDASAARSALTEARDIFRDLGDDARVGELSALLDVAAVHGATVGAAVRDAATTSAA</sequence>
<dbReference type="InterPro" id="IPR027417">
    <property type="entry name" value="P-loop_NTPase"/>
</dbReference>
<dbReference type="InterPro" id="IPR058852">
    <property type="entry name" value="HTH_77"/>
</dbReference>
<dbReference type="Pfam" id="PF00931">
    <property type="entry name" value="NB-ARC"/>
    <property type="match status" value="1"/>
</dbReference>
<evidence type="ECO:0000256" key="1">
    <source>
        <dbReference type="SAM" id="MobiDB-lite"/>
    </source>
</evidence>
<evidence type="ECO:0000259" key="3">
    <source>
        <dbReference type="Pfam" id="PF25872"/>
    </source>
</evidence>
<dbReference type="Gene3D" id="3.40.50.300">
    <property type="entry name" value="P-loop containing nucleotide triphosphate hydrolases"/>
    <property type="match status" value="1"/>
</dbReference>
<feature type="region of interest" description="Disordered" evidence="1">
    <location>
        <begin position="96"/>
        <end position="198"/>
    </location>
</feature>
<dbReference type="InterPro" id="IPR011990">
    <property type="entry name" value="TPR-like_helical_dom_sf"/>
</dbReference>
<gene>
    <name evidence="4" type="ORF">V1633_13530</name>
</gene>
<accession>A0ABU7RSS7</accession>
<dbReference type="InterPro" id="IPR036388">
    <property type="entry name" value="WH-like_DNA-bd_sf"/>
</dbReference>
<dbReference type="Proteomes" id="UP001332243">
    <property type="component" value="Unassembled WGS sequence"/>
</dbReference>
<dbReference type="EMBL" id="JAZGQK010000011">
    <property type="protein sequence ID" value="MEE6259505.1"/>
    <property type="molecule type" value="Genomic_DNA"/>
</dbReference>
<feature type="domain" description="NB-ARC" evidence="2">
    <location>
        <begin position="218"/>
        <end position="373"/>
    </location>
</feature>
<evidence type="ECO:0000313" key="4">
    <source>
        <dbReference type="EMBL" id="MEE6259505.1"/>
    </source>
</evidence>
<organism evidence="4 5">
    <name type="scientific">Plantactinospora sonchi</name>
    <dbReference type="NCBI Taxonomy" id="1544735"/>
    <lineage>
        <taxon>Bacteria</taxon>
        <taxon>Bacillati</taxon>
        <taxon>Actinomycetota</taxon>
        <taxon>Actinomycetes</taxon>
        <taxon>Micromonosporales</taxon>
        <taxon>Micromonosporaceae</taxon>
        <taxon>Plantactinospora</taxon>
    </lineage>
</organism>
<dbReference type="RefSeq" id="WP_331214626.1">
    <property type="nucleotide sequence ID" value="NZ_JAZGQK010000011.1"/>
</dbReference>
<feature type="compositionally biased region" description="Low complexity" evidence="1">
    <location>
        <begin position="155"/>
        <end position="170"/>
    </location>
</feature>
<evidence type="ECO:0000313" key="5">
    <source>
        <dbReference type="Proteomes" id="UP001332243"/>
    </source>
</evidence>
<keyword evidence="5" id="KW-1185">Reference proteome</keyword>
<dbReference type="PRINTS" id="PR00364">
    <property type="entry name" value="DISEASERSIST"/>
</dbReference>
<evidence type="ECO:0000259" key="2">
    <source>
        <dbReference type="Pfam" id="PF00931"/>
    </source>
</evidence>
<dbReference type="SUPFAM" id="SSF48452">
    <property type="entry name" value="TPR-like"/>
    <property type="match status" value="1"/>
</dbReference>
<dbReference type="Gene3D" id="1.10.10.10">
    <property type="entry name" value="Winged helix-like DNA-binding domain superfamily/Winged helix DNA-binding domain"/>
    <property type="match status" value="1"/>
</dbReference>
<feature type="domain" description="Winged helix-turn-helix" evidence="3">
    <location>
        <begin position="451"/>
        <end position="524"/>
    </location>
</feature>
<dbReference type="PANTHER" id="PTHR47691:SF3">
    <property type="entry name" value="HTH-TYPE TRANSCRIPTIONAL REGULATOR RV0890C-RELATED"/>
    <property type="match status" value="1"/>
</dbReference>